<evidence type="ECO:0000256" key="1">
    <source>
        <dbReference type="ARBA" id="ARBA00008239"/>
    </source>
</evidence>
<dbReference type="SUPFAM" id="SSF54211">
    <property type="entry name" value="Ribosomal protein S5 domain 2-like"/>
    <property type="match status" value="1"/>
</dbReference>
<dbReference type="PRINTS" id="PR00775">
    <property type="entry name" value="HEATSHOCK90"/>
</dbReference>
<evidence type="ECO:0000256" key="3">
    <source>
        <dbReference type="ARBA" id="ARBA00022840"/>
    </source>
</evidence>
<dbReference type="Pfam" id="PF13589">
    <property type="entry name" value="HATPase_c_3"/>
    <property type="match status" value="1"/>
</dbReference>
<feature type="region of interest" description="Disordered" evidence="6">
    <location>
        <begin position="204"/>
        <end position="228"/>
    </location>
</feature>
<keyword evidence="4" id="KW-0143">Chaperone</keyword>
<feature type="binding site" evidence="5">
    <location>
        <position position="164"/>
    </location>
    <ligand>
        <name>ATP</name>
        <dbReference type="ChEBI" id="CHEBI:30616"/>
    </ligand>
</feature>
<dbReference type="SUPFAM" id="SSF55874">
    <property type="entry name" value="ATPase domain of HSP90 chaperone/DNA topoisomerase II/histidine kinase"/>
    <property type="match status" value="1"/>
</dbReference>
<dbReference type="GO" id="GO:0051082">
    <property type="term" value="F:unfolded protein binding"/>
    <property type="evidence" value="ECO:0007669"/>
    <property type="project" value="InterPro"/>
</dbReference>
<feature type="binding site" evidence="5">
    <location>
        <position position="33"/>
    </location>
    <ligand>
        <name>ATP</name>
        <dbReference type="ChEBI" id="CHEBI:30616"/>
    </ligand>
</feature>
<feature type="compositionally biased region" description="Basic and acidic residues" evidence="6">
    <location>
        <begin position="216"/>
        <end position="225"/>
    </location>
</feature>
<feature type="binding site" evidence="5">
    <location>
        <position position="79"/>
    </location>
    <ligand>
        <name>ATP</name>
        <dbReference type="ChEBI" id="CHEBI:30616"/>
    </ligand>
</feature>
<evidence type="ECO:0000256" key="5">
    <source>
        <dbReference type="PIRSR" id="PIRSR002583-1"/>
    </source>
</evidence>
<keyword evidence="3 5" id="KW-0067">ATP-binding</keyword>
<dbReference type="AlphaFoldDB" id="A0A6J4TEY2"/>
<dbReference type="InterPro" id="IPR020568">
    <property type="entry name" value="Ribosomal_Su5_D2-typ_SF"/>
</dbReference>
<evidence type="ECO:0000256" key="2">
    <source>
        <dbReference type="ARBA" id="ARBA00022741"/>
    </source>
</evidence>
<dbReference type="InterPro" id="IPR020575">
    <property type="entry name" value="Hsp90_N"/>
</dbReference>
<sequence>MAADMHATQVDLGGLMQVLGSHLYSTPQVAIRELVQNAHDSIVRRRIEDDAFAARGGRIDLSSDPAAGVLTIRDDGAGMTRDEVGMFLATVGVGYTRELRSSQPDRADELIGLFGLGFLSAFIVSDKTVVRTTSFSDPSSTVEYRSTTGERYALTDVDPLPVGTEVELHVSPQHRALVDRDALAGIAARYCRLLEIPVHVNGDPTPVNHDTPPWRPHPDHPDGVPEHPVQARKRRLAFADRMDPSFGPLCTMDVEPDDESDAQGLLWIQDAATYGSLDNRRLAIFVRGMLLEDDARDLLPRWAGFVSGAIESRALTPTASREDLQRDEGYQQVERALHEQLISGLAAVARDQPEAWSRVLTRHNEALLGAALVDDRLDALLSEDLQIPTSEGDMTVRELVRRGDGRAHAGLGDGGFEEMRFRALKIPIATGKRYAVVPFVRRWCGDRGIELVELGTKAGDSALFTRATLDDADRAWLAEQLTEDGQELIAASFEPADMPFVIVPDREVELKHRIENDEANARIASAALRLARSYTATVDGEVRSRLYLNVRSPAIGALLDARRHGRDASEATELLKAVLALMAAGDRESTGHVDLPAALRSVAVAVQRLAGAT</sequence>
<dbReference type="PANTHER" id="PTHR11528">
    <property type="entry name" value="HEAT SHOCK PROTEIN 90 FAMILY MEMBER"/>
    <property type="match status" value="1"/>
</dbReference>
<proteinExistence type="inferred from homology"/>
<dbReference type="InterPro" id="IPR036890">
    <property type="entry name" value="HATPase_C_sf"/>
</dbReference>
<dbReference type="PIRSF" id="PIRSF002583">
    <property type="entry name" value="Hsp90"/>
    <property type="match status" value="1"/>
</dbReference>
<evidence type="ECO:0000256" key="4">
    <source>
        <dbReference type="ARBA" id="ARBA00023186"/>
    </source>
</evidence>
<dbReference type="InterPro" id="IPR001404">
    <property type="entry name" value="Hsp90_fam"/>
</dbReference>
<dbReference type="Pfam" id="PF00183">
    <property type="entry name" value="HSP90"/>
    <property type="match status" value="1"/>
</dbReference>
<dbReference type="EMBL" id="CADCVT010000326">
    <property type="protein sequence ID" value="CAA9521900.1"/>
    <property type="molecule type" value="Genomic_DNA"/>
</dbReference>
<dbReference type="GO" id="GO:0005524">
    <property type="term" value="F:ATP binding"/>
    <property type="evidence" value="ECO:0007669"/>
    <property type="project" value="UniProtKB-KW"/>
</dbReference>
<feature type="binding site" evidence="5">
    <location>
        <position position="37"/>
    </location>
    <ligand>
        <name>ATP</name>
        <dbReference type="ChEBI" id="CHEBI:30616"/>
    </ligand>
</feature>
<dbReference type="Gene3D" id="3.30.565.10">
    <property type="entry name" value="Histidine kinase-like ATPase, C-terminal domain"/>
    <property type="match status" value="1"/>
</dbReference>
<dbReference type="Gene3D" id="3.30.230.80">
    <property type="match status" value="1"/>
</dbReference>
<comment type="similarity">
    <text evidence="1">Belongs to the heat shock protein 90 family.</text>
</comment>
<dbReference type="GO" id="GO:0016887">
    <property type="term" value="F:ATP hydrolysis activity"/>
    <property type="evidence" value="ECO:0007669"/>
    <property type="project" value="InterPro"/>
</dbReference>
<reference evidence="7" key="1">
    <citation type="submission" date="2020-02" db="EMBL/GenBank/DDBJ databases">
        <authorList>
            <person name="Meier V. D."/>
        </authorList>
    </citation>
    <scope>NUCLEOTIDE SEQUENCE</scope>
    <source>
        <strain evidence="7">AVDCRST_MAG85</strain>
    </source>
</reference>
<name>A0A6J4TEY2_9ACTN</name>
<gene>
    <name evidence="7" type="ORF">AVDCRST_MAG85-2948</name>
</gene>
<dbReference type="GO" id="GO:0140662">
    <property type="term" value="F:ATP-dependent protein folding chaperone"/>
    <property type="evidence" value="ECO:0007669"/>
    <property type="project" value="InterPro"/>
</dbReference>
<feature type="binding site" evidence="5">
    <location>
        <position position="74"/>
    </location>
    <ligand>
        <name>ATP</name>
        <dbReference type="ChEBI" id="CHEBI:30616"/>
    </ligand>
</feature>
<accession>A0A6J4TEY2</accession>
<evidence type="ECO:0000313" key="7">
    <source>
        <dbReference type="EMBL" id="CAA9521900.1"/>
    </source>
</evidence>
<evidence type="ECO:0000256" key="6">
    <source>
        <dbReference type="SAM" id="MobiDB-lite"/>
    </source>
</evidence>
<organism evidence="7">
    <name type="scientific">uncultured Solirubrobacteraceae bacterium</name>
    <dbReference type="NCBI Taxonomy" id="1162706"/>
    <lineage>
        <taxon>Bacteria</taxon>
        <taxon>Bacillati</taxon>
        <taxon>Actinomycetota</taxon>
        <taxon>Thermoleophilia</taxon>
        <taxon>Solirubrobacterales</taxon>
        <taxon>Solirubrobacteraceae</taxon>
        <taxon>environmental samples</taxon>
    </lineage>
</organism>
<protein>
    <submittedName>
        <fullName evidence="7">Hsp90xo protein</fullName>
    </submittedName>
</protein>
<keyword evidence="2 5" id="KW-0547">Nucleotide-binding</keyword>